<dbReference type="PANTHER" id="PTHR43429">
    <property type="entry name" value="PYRIDINE NUCLEOTIDE-DISULFIDE OXIDOREDUCTASE DOMAIN-CONTAINING"/>
    <property type="match status" value="1"/>
</dbReference>
<dbReference type="InterPro" id="IPR004099">
    <property type="entry name" value="Pyr_nucl-diS_OxRdtase_dimer"/>
</dbReference>
<evidence type="ECO:0000256" key="4">
    <source>
        <dbReference type="ARBA" id="ARBA00022827"/>
    </source>
</evidence>
<gene>
    <name evidence="8" type="ORF">E0L32_010781</name>
</gene>
<feature type="domain" description="Rhodanese" evidence="7">
    <location>
        <begin position="478"/>
        <end position="566"/>
    </location>
</feature>
<evidence type="ECO:0000256" key="6">
    <source>
        <dbReference type="ARBA" id="ARBA00023284"/>
    </source>
</evidence>
<reference evidence="8 9" key="1">
    <citation type="submission" date="2019-06" db="EMBL/GenBank/DDBJ databases">
        <title>Draft genome sequence of the filamentous fungus Phialemoniopsis curvata isolated from diesel fuel.</title>
        <authorList>
            <person name="Varaljay V.A."/>
            <person name="Lyon W.J."/>
            <person name="Crouch A.L."/>
            <person name="Drake C.E."/>
            <person name="Hollomon J.M."/>
            <person name="Nadeau L.J."/>
            <person name="Nunn H.S."/>
            <person name="Stevenson B.S."/>
            <person name="Bojanowski C.L."/>
            <person name="Crookes-Goodson W.J."/>
        </authorList>
    </citation>
    <scope>NUCLEOTIDE SEQUENCE [LARGE SCALE GENOMIC DNA]</scope>
    <source>
        <strain evidence="8 9">D216</strain>
    </source>
</reference>
<protein>
    <recommendedName>
        <fullName evidence="7">Rhodanese domain-containing protein</fullName>
    </recommendedName>
</protein>
<name>A0A507AM45_9PEZI</name>
<dbReference type="InterPro" id="IPR001763">
    <property type="entry name" value="Rhodanese-like_dom"/>
</dbReference>
<dbReference type="PRINTS" id="PR00411">
    <property type="entry name" value="PNDRDTASEI"/>
</dbReference>
<dbReference type="InParanoid" id="A0A507AM45"/>
<dbReference type="InterPro" id="IPR036873">
    <property type="entry name" value="Rhodanese-like_dom_sf"/>
</dbReference>
<dbReference type="SUPFAM" id="SSF52821">
    <property type="entry name" value="Rhodanese/Cell cycle control phosphatase"/>
    <property type="match status" value="1"/>
</dbReference>
<dbReference type="EMBL" id="SKBQ01000091">
    <property type="protein sequence ID" value="TPX07284.1"/>
    <property type="molecule type" value="Genomic_DNA"/>
</dbReference>
<dbReference type="Pfam" id="PF07992">
    <property type="entry name" value="Pyr_redox_2"/>
    <property type="match status" value="1"/>
</dbReference>
<dbReference type="InterPro" id="IPR036188">
    <property type="entry name" value="FAD/NAD-bd_sf"/>
</dbReference>
<dbReference type="GO" id="GO:0016491">
    <property type="term" value="F:oxidoreductase activity"/>
    <property type="evidence" value="ECO:0007669"/>
    <property type="project" value="UniProtKB-KW"/>
</dbReference>
<dbReference type="SUPFAM" id="SSF55424">
    <property type="entry name" value="FAD/NAD-linked reductases, dimerisation (C-terminal) domain"/>
    <property type="match status" value="1"/>
</dbReference>
<evidence type="ECO:0000256" key="5">
    <source>
        <dbReference type="ARBA" id="ARBA00023002"/>
    </source>
</evidence>
<dbReference type="InterPro" id="IPR023753">
    <property type="entry name" value="FAD/NAD-binding_dom"/>
</dbReference>
<keyword evidence="5" id="KW-0560">Oxidoreductase</keyword>
<dbReference type="SMART" id="SM00450">
    <property type="entry name" value="RHOD"/>
    <property type="match status" value="1"/>
</dbReference>
<dbReference type="SUPFAM" id="SSF51905">
    <property type="entry name" value="FAD/NAD(P)-binding domain"/>
    <property type="match status" value="1"/>
</dbReference>
<keyword evidence="9" id="KW-1185">Reference proteome</keyword>
<dbReference type="OrthoDB" id="361797at2759"/>
<comment type="cofactor">
    <cofactor evidence="1">
        <name>FAD</name>
        <dbReference type="ChEBI" id="CHEBI:57692"/>
    </cofactor>
</comment>
<keyword evidence="6" id="KW-0676">Redox-active center</keyword>
<evidence type="ECO:0000313" key="8">
    <source>
        <dbReference type="EMBL" id="TPX07284.1"/>
    </source>
</evidence>
<dbReference type="GeneID" id="41978228"/>
<evidence type="ECO:0000256" key="3">
    <source>
        <dbReference type="ARBA" id="ARBA00022630"/>
    </source>
</evidence>
<dbReference type="Gene3D" id="3.40.250.10">
    <property type="entry name" value="Rhodanese-like domain"/>
    <property type="match status" value="1"/>
</dbReference>
<evidence type="ECO:0000256" key="1">
    <source>
        <dbReference type="ARBA" id="ARBA00001974"/>
    </source>
</evidence>
<evidence type="ECO:0000256" key="2">
    <source>
        <dbReference type="ARBA" id="ARBA00009130"/>
    </source>
</evidence>
<dbReference type="PROSITE" id="PS51257">
    <property type="entry name" value="PROKAR_LIPOPROTEIN"/>
    <property type="match status" value="1"/>
</dbReference>
<evidence type="ECO:0000313" key="9">
    <source>
        <dbReference type="Proteomes" id="UP000319257"/>
    </source>
</evidence>
<dbReference type="InterPro" id="IPR016156">
    <property type="entry name" value="FAD/NAD-linked_Rdtase_dimer_sf"/>
</dbReference>
<dbReference type="Gene3D" id="3.50.50.60">
    <property type="entry name" value="FAD/NAD(P)-binding domain"/>
    <property type="match status" value="2"/>
</dbReference>
<proteinExistence type="inferred from homology"/>
<dbReference type="Proteomes" id="UP000319257">
    <property type="component" value="Unassembled WGS sequence"/>
</dbReference>
<dbReference type="PRINTS" id="PR00368">
    <property type="entry name" value="FADPNR"/>
</dbReference>
<accession>A0A507AM45</accession>
<dbReference type="AlphaFoldDB" id="A0A507AM45"/>
<dbReference type="RefSeq" id="XP_030988995.1">
    <property type="nucleotide sequence ID" value="XM_031133437.1"/>
</dbReference>
<sequence>MQNPRNIVIIGGVAGGMSCATRLRRLDEFARITIIEKGPYISSASCGIPYALGGVITDEAKLHVQTVDKIKSWFNVDVMTNTELTSIQRQRKTAVVRDLLSGKDSALPYDKLVLAMGAEAAMPSMKGLDDIASGIFVLQTITDLQNVEKFIAENNCRRAAVIGGGFIGLETVENLRKKGLEVALLEYAPHVFPLLDGDLAVLLDDELRRNQVELKLDARISEIKRSPSSSSNSTLEISLEGCDPVTADLVIVAAGVRPRNTIAKAAGLAVGPTGGITVDNLMRTSDPDVYAVGDMVETHNIVAGRDMPLALAGPANRQGRLVADVIAGRSVQYRGNVGSSVCRVFGKTAGLVGFSTERLDRLGLQYEYVTVHPPHHVAWYPGAEAMTMKLGFEVPGGRLLGLQIVGGEGVDKRVDVVATAMMAGMTAEDLEHLELAYAPPYGAAKDPINMAGFAAGNVLRGDVRIVHAADLVNGGRTDLDQFQVVDVRSVDEYSRGHLRGAVNIPLGELRQRIGELKVDKPVLAYCWVGYRGYVASRILRQGIDTPVFNLDGGFKVVKEEGYTSLQE</sequence>
<evidence type="ECO:0000259" key="7">
    <source>
        <dbReference type="PROSITE" id="PS50206"/>
    </source>
</evidence>
<dbReference type="InterPro" id="IPR050260">
    <property type="entry name" value="FAD-bd_OxRdtase"/>
</dbReference>
<comment type="caution">
    <text evidence="8">The sequence shown here is derived from an EMBL/GenBank/DDBJ whole genome shotgun (WGS) entry which is preliminary data.</text>
</comment>
<keyword evidence="4" id="KW-0274">FAD</keyword>
<keyword evidence="3" id="KW-0285">Flavoprotein</keyword>
<dbReference type="PROSITE" id="PS50206">
    <property type="entry name" value="RHODANESE_3"/>
    <property type="match status" value="1"/>
</dbReference>
<dbReference type="Pfam" id="PF02852">
    <property type="entry name" value="Pyr_redox_dim"/>
    <property type="match status" value="1"/>
</dbReference>
<dbReference type="PANTHER" id="PTHR43429:SF1">
    <property type="entry name" value="NAD(P)H SULFUR OXIDOREDUCTASE (COA-DEPENDENT)"/>
    <property type="match status" value="1"/>
</dbReference>
<comment type="similarity">
    <text evidence="2">Belongs to the class-III pyridine nucleotide-disulfide oxidoreductase family.</text>
</comment>
<dbReference type="Pfam" id="PF00581">
    <property type="entry name" value="Rhodanese"/>
    <property type="match status" value="1"/>
</dbReference>
<dbReference type="STRING" id="1093900.A0A507AM45"/>
<organism evidence="8 9">
    <name type="scientific">Thyridium curvatum</name>
    <dbReference type="NCBI Taxonomy" id="1093900"/>
    <lineage>
        <taxon>Eukaryota</taxon>
        <taxon>Fungi</taxon>
        <taxon>Dikarya</taxon>
        <taxon>Ascomycota</taxon>
        <taxon>Pezizomycotina</taxon>
        <taxon>Sordariomycetes</taxon>
        <taxon>Sordariomycetidae</taxon>
        <taxon>Thyridiales</taxon>
        <taxon>Thyridiaceae</taxon>
        <taxon>Thyridium</taxon>
    </lineage>
</organism>